<proteinExistence type="predicted"/>
<accession>A0A9P6SLW3</accession>
<reference evidence="2" key="1">
    <citation type="journal article" date="2020" name="Fungal Divers.">
        <title>Resolving the Mortierellaceae phylogeny through synthesis of multi-gene phylogenetics and phylogenomics.</title>
        <authorList>
            <person name="Vandepol N."/>
            <person name="Liber J."/>
            <person name="Desiro A."/>
            <person name="Na H."/>
            <person name="Kennedy M."/>
            <person name="Barry K."/>
            <person name="Grigoriev I.V."/>
            <person name="Miller A.N."/>
            <person name="O'Donnell K."/>
            <person name="Stajich J.E."/>
            <person name="Bonito G."/>
        </authorList>
    </citation>
    <scope>NUCLEOTIDE SEQUENCE</scope>
    <source>
        <strain evidence="2">MES-2147</strain>
    </source>
</reference>
<organism evidence="2 3">
    <name type="scientific">Modicella reniformis</name>
    <dbReference type="NCBI Taxonomy" id="1440133"/>
    <lineage>
        <taxon>Eukaryota</taxon>
        <taxon>Fungi</taxon>
        <taxon>Fungi incertae sedis</taxon>
        <taxon>Mucoromycota</taxon>
        <taxon>Mortierellomycotina</taxon>
        <taxon>Mortierellomycetes</taxon>
        <taxon>Mortierellales</taxon>
        <taxon>Mortierellaceae</taxon>
        <taxon>Modicella</taxon>
    </lineage>
</organism>
<name>A0A9P6SLW3_9FUNG</name>
<keyword evidence="3" id="KW-1185">Reference proteome</keyword>
<dbReference type="AlphaFoldDB" id="A0A9P6SLW3"/>
<evidence type="ECO:0000313" key="3">
    <source>
        <dbReference type="Proteomes" id="UP000749646"/>
    </source>
</evidence>
<comment type="caution">
    <text evidence="2">The sequence shown here is derived from an EMBL/GenBank/DDBJ whole genome shotgun (WGS) entry which is preliminary data.</text>
</comment>
<dbReference type="EMBL" id="JAAAHW010003823">
    <property type="protein sequence ID" value="KAF9980575.1"/>
    <property type="molecule type" value="Genomic_DNA"/>
</dbReference>
<dbReference type="Proteomes" id="UP000749646">
    <property type="component" value="Unassembled WGS sequence"/>
</dbReference>
<feature type="region of interest" description="Disordered" evidence="1">
    <location>
        <begin position="63"/>
        <end position="86"/>
    </location>
</feature>
<sequence>MGWKARSIAQEIYDGLKIAVGVVEPLRGDLDASLTVVQKCMSHLMADNLSACYVASLKTLPEISDEESDDQTGVENTAQEDDEEEDDDIREVLINGYLVKWW</sequence>
<gene>
    <name evidence="2" type="ORF">BGZ65_004935</name>
</gene>
<evidence type="ECO:0000313" key="2">
    <source>
        <dbReference type="EMBL" id="KAF9980575.1"/>
    </source>
</evidence>
<protein>
    <submittedName>
        <fullName evidence="2">Uncharacterized protein</fullName>
    </submittedName>
</protein>
<evidence type="ECO:0000256" key="1">
    <source>
        <dbReference type="SAM" id="MobiDB-lite"/>
    </source>
</evidence>